<sequence>MIHEIGTGGQGDAATDPCAHQHTVVDTNGRIGSGPAAVAKVKRHAEGAAKEKDVVNVCYTWLRMEVDAVLVLDLAAGDGFDLGAVESGAVEDAGVEERGSGSENGGQHYLDGAATAGDGTGGREKLSWKPSWNLRLEVRAA</sequence>
<name>A0A395N7S1_TRIAR</name>
<proteinExistence type="predicted"/>
<evidence type="ECO:0000313" key="3">
    <source>
        <dbReference type="Proteomes" id="UP000266272"/>
    </source>
</evidence>
<dbReference type="EMBL" id="PXOA01000947">
    <property type="protein sequence ID" value="RFU72172.1"/>
    <property type="molecule type" value="Genomic_DNA"/>
</dbReference>
<accession>A0A395N7S1</accession>
<feature type="region of interest" description="Disordered" evidence="1">
    <location>
        <begin position="93"/>
        <end position="125"/>
    </location>
</feature>
<reference evidence="2 3" key="1">
    <citation type="journal article" date="2018" name="PLoS Pathog.">
        <title>Evolution of structural diversity of trichothecenes, a family of toxins produced by plant pathogenic and entomopathogenic fungi.</title>
        <authorList>
            <person name="Proctor R.H."/>
            <person name="McCormick S.P."/>
            <person name="Kim H.S."/>
            <person name="Cardoza R.E."/>
            <person name="Stanley A.M."/>
            <person name="Lindo L."/>
            <person name="Kelly A."/>
            <person name="Brown D.W."/>
            <person name="Lee T."/>
            <person name="Vaughan M.M."/>
            <person name="Alexander N.J."/>
            <person name="Busman M."/>
            <person name="Gutierrez S."/>
        </authorList>
    </citation>
    <scope>NUCLEOTIDE SEQUENCE [LARGE SCALE GENOMIC DNA]</scope>
    <source>
        <strain evidence="2 3">IBT 40837</strain>
    </source>
</reference>
<keyword evidence="3" id="KW-1185">Reference proteome</keyword>
<dbReference type="AlphaFoldDB" id="A0A395N7S1"/>
<protein>
    <submittedName>
        <fullName evidence="2">Uncharacterized protein</fullName>
    </submittedName>
</protein>
<evidence type="ECO:0000313" key="2">
    <source>
        <dbReference type="EMBL" id="RFU72172.1"/>
    </source>
</evidence>
<evidence type="ECO:0000256" key="1">
    <source>
        <dbReference type="SAM" id="MobiDB-lite"/>
    </source>
</evidence>
<comment type="caution">
    <text evidence="2">The sequence shown here is derived from an EMBL/GenBank/DDBJ whole genome shotgun (WGS) entry which is preliminary data.</text>
</comment>
<gene>
    <name evidence="2" type="ORF">TARUN_10091</name>
</gene>
<organism evidence="2 3">
    <name type="scientific">Trichoderma arundinaceum</name>
    <dbReference type="NCBI Taxonomy" id="490622"/>
    <lineage>
        <taxon>Eukaryota</taxon>
        <taxon>Fungi</taxon>
        <taxon>Dikarya</taxon>
        <taxon>Ascomycota</taxon>
        <taxon>Pezizomycotina</taxon>
        <taxon>Sordariomycetes</taxon>
        <taxon>Hypocreomycetidae</taxon>
        <taxon>Hypocreales</taxon>
        <taxon>Hypocreaceae</taxon>
        <taxon>Trichoderma</taxon>
    </lineage>
</organism>
<dbReference type="Proteomes" id="UP000266272">
    <property type="component" value="Unassembled WGS sequence"/>
</dbReference>